<gene>
    <name evidence="3" type="ORF">BQ4739_LOCUS18863</name>
</gene>
<dbReference type="InterPro" id="IPR001227">
    <property type="entry name" value="Ac_transferase_dom_sf"/>
</dbReference>
<dbReference type="Proteomes" id="UP000256970">
    <property type="component" value="Unassembled WGS sequence"/>
</dbReference>
<dbReference type="EMBL" id="FNXT01001325">
    <property type="protein sequence ID" value="SZX78541.1"/>
    <property type="molecule type" value="Genomic_DNA"/>
</dbReference>
<evidence type="ECO:0000259" key="2">
    <source>
        <dbReference type="Pfam" id="PF00698"/>
    </source>
</evidence>
<reference evidence="3 4" key="1">
    <citation type="submission" date="2016-10" db="EMBL/GenBank/DDBJ databases">
        <authorList>
            <person name="Cai Z."/>
        </authorList>
    </citation>
    <scope>NUCLEOTIDE SEQUENCE [LARGE SCALE GENOMIC DNA]</scope>
</reference>
<dbReference type="SUPFAM" id="SSF52151">
    <property type="entry name" value="FabD/lysophospholipase-like"/>
    <property type="match status" value="2"/>
</dbReference>
<dbReference type="Gene3D" id="3.40.366.10">
    <property type="entry name" value="Malonyl-Coenzyme A Acyl Carrier Protein, domain 2"/>
    <property type="match status" value="2"/>
</dbReference>
<organism evidence="3 4">
    <name type="scientific">Tetradesmus obliquus</name>
    <name type="common">Green alga</name>
    <name type="synonym">Acutodesmus obliquus</name>
    <dbReference type="NCBI Taxonomy" id="3088"/>
    <lineage>
        <taxon>Eukaryota</taxon>
        <taxon>Viridiplantae</taxon>
        <taxon>Chlorophyta</taxon>
        <taxon>core chlorophytes</taxon>
        <taxon>Chlorophyceae</taxon>
        <taxon>CS clade</taxon>
        <taxon>Sphaeropleales</taxon>
        <taxon>Scenedesmaceae</taxon>
        <taxon>Tetradesmus</taxon>
    </lineage>
</organism>
<feature type="compositionally biased region" description="Low complexity" evidence="1">
    <location>
        <begin position="83"/>
        <end position="105"/>
    </location>
</feature>
<name>A0A383WMB2_TETOB</name>
<dbReference type="AlphaFoldDB" id="A0A383WMB2"/>
<accession>A0A383WMB2</accession>
<evidence type="ECO:0000313" key="4">
    <source>
        <dbReference type="Proteomes" id="UP000256970"/>
    </source>
</evidence>
<feature type="region of interest" description="Disordered" evidence="1">
    <location>
        <begin position="48"/>
        <end position="105"/>
    </location>
</feature>
<sequence length="373" mass="38678">MWATGVPKAPAPHPDVGDWWALYDYGLEAVAAWPHDYQHPYPEVLKRSRDKAQARQARAARREAAEAAAAALEASGMQQPFDPAALSSTTTPPTEAPAGSSTGRPTAAAAALPAAAAAAAAVPSLPVALLFPGQGSQALGMISAAAAGQPAVAGMLEEANAVLGYDLLALIRDGPKSKLDDTVYSQPSLFVTNLAALELLRGRQPELVERARVMAGLSLGEYCALVAAGAMSFSDGLKFLELFWNLELLWGREPELVERARVMAGLSLGEYCALVAAGAMSFSDGLKVVKARGAAMAAAAAAAVPPGGRSHGMPLYVRHVTHPLSRLPLLLLQVVKARGAAMAAAAAVPPGGRSHGMPPCIGTCHDFHVLPRR</sequence>
<dbReference type="InterPro" id="IPR014043">
    <property type="entry name" value="Acyl_transferase_dom"/>
</dbReference>
<dbReference type="PANTHER" id="PTHR47170:SF2">
    <property type="entry name" value="MALONYL-COA:ACP TRANSACYLASE (MAT) DOMAIN-CONTAINING PROTEIN"/>
    <property type="match status" value="1"/>
</dbReference>
<evidence type="ECO:0000313" key="3">
    <source>
        <dbReference type="EMBL" id="SZX78541.1"/>
    </source>
</evidence>
<dbReference type="Pfam" id="PF00698">
    <property type="entry name" value="Acyl_transf_1"/>
    <property type="match status" value="1"/>
</dbReference>
<keyword evidence="4" id="KW-1185">Reference proteome</keyword>
<proteinExistence type="predicted"/>
<dbReference type="PANTHER" id="PTHR47170">
    <property type="entry name" value="MALONYL-COA ACP TRANSACYLASE, ACP-BINDING"/>
    <property type="match status" value="1"/>
</dbReference>
<dbReference type="InterPro" id="IPR016035">
    <property type="entry name" value="Acyl_Trfase/lysoPLipase"/>
</dbReference>
<dbReference type="InterPro" id="IPR052760">
    <property type="entry name" value="Mitochondrial_malonyltrans"/>
</dbReference>
<dbReference type="GO" id="GO:0016740">
    <property type="term" value="F:transferase activity"/>
    <property type="evidence" value="ECO:0007669"/>
    <property type="project" value="InterPro"/>
</dbReference>
<protein>
    <recommendedName>
        <fullName evidence="2">Malonyl-CoA:ACP transacylase (MAT) domain-containing protein</fullName>
    </recommendedName>
</protein>
<dbReference type="STRING" id="3088.A0A383WMB2"/>
<feature type="domain" description="Malonyl-CoA:ACP transacylase (MAT)" evidence="2">
    <location>
        <begin position="130"/>
        <end position="240"/>
    </location>
</feature>
<evidence type="ECO:0000256" key="1">
    <source>
        <dbReference type="SAM" id="MobiDB-lite"/>
    </source>
</evidence>